<dbReference type="AlphaFoldDB" id="K6ZBA8"/>
<keyword evidence="6 9" id="KW-1133">Transmembrane helix</keyword>
<feature type="transmembrane region" description="Helical" evidence="9">
    <location>
        <begin position="98"/>
        <end position="120"/>
    </location>
</feature>
<keyword evidence="5 9" id="KW-0812">Transmembrane</keyword>
<dbReference type="EMBL" id="BAER01000059">
    <property type="protein sequence ID" value="GAC33376.1"/>
    <property type="molecule type" value="Genomic_DNA"/>
</dbReference>
<dbReference type="RefSeq" id="WP_007105155.1">
    <property type="nucleotide sequence ID" value="NZ_BAER01000059.1"/>
</dbReference>
<dbReference type="PANTHER" id="PTHR35011">
    <property type="entry name" value="2,3-DIKETO-L-GULONATE TRAP TRANSPORTER SMALL PERMEASE PROTEIN YIAM"/>
    <property type="match status" value="1"/>
</dbReference>
<evidence type="ECO:0000256" key="2">
    <source>
        <dbReference type="ARBA" id="ARBA00022448"/>
    </source>
</evidence>
<organism evidence="11 12">
    <name type="scientific">Paraglaciecola polaris LMG 21857</name>
    <dbReference type="NCBI Taxonomy" id="1129793"/>
    <lineage>
        <taxon>Bacteria</taxon>
        <taxon>Pseudomonadati</taxon>
        <taxon>Pseudomonadota</taxon>
        <taxon>Gammaproteobacteria</taxon>
        <taxon>Alteromonadales</taxon>
        <taxon>Alteromonadaceae</taxon>
        <taxon>Paraglaciecola</taxon>
    </lineage>
</organism>
<dbReference type="PANTHER" id="PTHR35011:SF11">
    <property type="entry name" value="TRAP TRANSPORTER SMALL PERMEASE PROTEIN"/>
    <property type="match status" value="1"/>
</dbReference>
<feature type="transmembrane region" description="Helical" evidence="9">
    <location>
        <begin position="126"/>
        <end position="148"/>
    </location>
</feature>
<dbReference type="GO" id="GO:0022857">
    <property type="term" value="F:transmembrane transporter activity"/>
    <property type="evidence" value="ECO:0007669"/>
    <property type="project" value="UniProtKB-UniRule"/>
</dbReference>
<feature type="domain" description="Tripartite ATP-independent periplasmic transporters DctQ component" evidence="10">
    <location>
        <begin position="33"/>
        <end position="158"/>
    </location>
</feature>
<feature type="transmembrane region" description="Helical" evidence="9">
    <location>
        <begin position="56"/>
        <end position="77"/>
    </location>
</feature>
<dbReference type="Proteomes" id="UP000006322">
    <property type="component" value="Unassembled WGS sequence"/>
</dbReference>
<evidence type="ECO:0000256" key="9">
    <source>
        <dbReference type="RuleBase" id="RU369079"/>
    </source>
</evidence>
<keyword evidence="12" id="KW-1185">Reference proteome</keyword>
<reference evidence="12" key="1">
    <citation type="journal article" date="2014" name="Environ. Microbiol.">
        <title>Comparative genomics of the marine bacterial genus Glaciecola reveals the high degree of genomic diversity and genomic characteristic for cold adaptation.</title>
        <authorList>
            <person name="Qin Q.L."/>
            <person name="Xie B.B."/>
            <person name="Yu Y."/>
            <person name="Shu Y.L."/>
            <person name="Rong J.C."/>
            <person name="Zhang Y.J."/>
            <person name="Zhao D.L."/>
            <person name="Chen X.L."/>
            <person name="Zhang X.Y."/>
            <person name="Chen B."/>
            <person name="Zhou B.C."/>
            <person name="Zhang Y.Z."/>
        </authorList>
    </citation>
    <scope>NUCLEOTIDE SEQUENCE [LARGE SCALE GENOMIC DNA]</scope>
    <source>
        <strain evidence="12">LMG 21857</strain>
    </source>
</reference>
<dbReference type="GO" id="GO:0005886">
    <property type="term" value="C:plasma membrane"/>
    <property type="evidence" value="ECO:0007669"/>
    <property type="project" value="UniProtKB-SubCell"/>
</dbReference>
<proteinExistence type="inferred from homology"/>
<gene>
    <name evidence="11" type="ORF">GPLA_2474</name>
</gene>
<dbReference type="InterPro" id="IPR055348">
    <property type="entry name" value="DctQ"/>
</dbReference>
<dbReference type="Pfam" id="PF04290">
    <property type="entry name" value="DctQ"/>
    <property type="match status" value="1"/>
</dbReference>
<evidence type="ECO:0000256" key="6">
    <source>
        <dbReference type="ARBA" id="ARBA00022989"/>
    </source>
</evidence>
<evidence type="ECO:0000256" key="1">
    <source>
        <dbReference type="ARBA" id="ARBA00004429"/>
    </source>
</evidence>
<evidence type="ECO:0000256" key="5">
    <source>
        <dbReference type="ARBA" id="ARBA00022692"/>
    </source>
</evidence>
<comment type="subcellular location">
    <subcellularLocation>
        <location evidence="1 9">Cell inner membrane</location>
        <topology evidence="1 9">Multi-pass membrane protein</topology>
    </subcellularLocation>
</comment>
<evidence type="ECO:0000313" key="11">
    <source>
        <dbReference type="EMBL" id="GAC33376.1"/>
    </source>
</evidence>
<dbReference type="OrthoDB" id="2085311at2"/>
<name>K6ZBA8_9ALTE</name>
<dbReference type="STRING" id="1129793.GPLA_2474"/>
<dbReference type="InterPro" id="IPR007387">
    <property type="entry name" value="TRAP_DctQ"/>
</dbReference>
<comment type="subunit">
    <text evidence="9">The complex comprises the extracytoplasmic solute receptor protein and the two transmembrane proteins.</text>
</comment>
<accession>K6ZBA8</accession>
<dbReference type="GO" id="GO:0015740">
    <property type="term" value="P:C4-dicarboxylate transport"/>
    <property type="evidence" value="ECO:0007669"/>
    <property type="project" value="TreeGrafter"/>
</dbReference>
<comment type="function">
    <text evidence="9">Part of the tripartite ATP-independent periplasmic (TRAP) transport system.</text>
</comment>
<feature type="transmembrane region" description="Helical" evidence="9">
    <location>
        <begin position="23"/>
        <end position="44"/>
    </location>
</feature>
<keyword evidence="4 9" id="KW-0997">Cell inner membrane</keyword>
<comment type="caution">
    <text evidence="11">The sequence shown here is derived from an EMBL/GenBank/DDBJ whole genome shotgun (WGS) entry which is preliminary data.</text>
</comment>
<evidence type="ECO:0000256" key="7">
    <source>
        <dbReference type="ARBA" id="ARBA00023136"/>
    </source>
</evidence>
<evidence type="ECO:0000256" key="4">
    <source>
        <dbReference type="ARBA" id="ARBA00022519"/>
    </source>
</evidence>
<keyword evidence="2 9" id="KW-0813">Transport</keyword>
<keyword evidence="7 9" id="KW-0472">Membrane</keyword>
<comment type="similarity">
    <text evidence="8 9">Belongs to the TRAP transporter small permease family.</text>
</comment>
<sequence length="174" mass="19358">MSLSDATPCDTMLSKQPLKSEDIISLLIFWGLAMLLFAQFFSRYVLSASLGWSEEIARYLLILLAFSGASIASRNDAHIGVTLLHRYLPIKTLSMTKLFIAMLNLTVVLLLTFYGVQIALSLQVYTLASLSISISWVYVLMCVCLLLMGARSWLVVVANWRLVCNTFKPAVGQL</sequence>
<keyword evidence="3" id="KW-1003">Cell membrane</keyword>
<evidence type="ECO:0000259" key="10">
    <source>
        <dbReference type="Pfam" id="PF04290"/>
    </source>
</evidence>
<evidence type="ECO:0000313" key="12">
    <source>
        <dbReference type="Proteomes" id="UP000006322"/>
    </source>
</evidence>
<evidence type="ECO:0000256" key="3">
    <source>
        <dbReference type="ARBA" id="ARBA00022475"/>
    </source>
</evidence>
<evidence type="ECO:0000256" key="8">
    <source>
        <dbReference type="ARBA" id="ARBA00038436"/>
    </source>
</evidence>
<protein>
    <recommendedName>
        <fullName evidence="9">TRAP transporter small permease protein</fullName>
    </recommendedName>
</protein>